<dbReference type="SUPFAM" id="SSF144232">
    <property type="entry name" value="HIT/MYND zinc finger-like"/>
    <property type="match status" value="1"/>
</dbReference>
<dbReference type="Proteomes" id="UP000567179">
    <property type="component" value="Unassembled WGS sequence"/>
</dbReference>
<keyword evidence="6 7" id="KW-0040">ANK repeat</keyword>
<dbReference type="Pfam" id="PF01753">
    <property type="entry name" value="zf-MYND"/>
    <property type="match status" value="1"/>
</dbReference>
<evidence type="ECO:0000256" key="2">
    <source>
        <dbReference type="ARBA" id="ARBA00022723"/>
    </source>
</evidence>
<evidence type="ECO:0000256" key="8">
    <source>
        <dbReference type="PROSITE-ProRule" id="PRU00134"/>
    </source>
</evidence>
<evidence type="ECO:0000256" key="7">
    <source>
        <dbReference type="PROSITE-ProRule" id="PRU00023"/>
    </source>
</evidence>
<feature type="region of interest" description="Disordered" evidence="9">
    <location>
        <begin position="1"/>
        <end position="24"/>
    </location>
</feature>
<dbReference type="Gene3D" id="1.25.40.20">
    <property type="entry name" value="Ankyrin repeat-containing domain"/>
    <property type="match status" value="1"/>
</dbReference>
<organism evidence="11 12">
    <name type="scientific">Psilocybe cf. subviscida</name>
    <dbReference type="NCBI Taxonomy" id="2480587"/>
    <lineage>
        <taxon>Eukaryota</taxon>
        <taxon>Fungi</taxon>
        <taxon>Dikarya</taxon>
        <taxon>Basidiomycota</taxon>
        <taxon>Agaricomycotina</taxon>
        <taxon>Agaricomycetes</taxon>
        <taxon>Agaricomycetidae</taxon>
        <taxon>Agaricales</taxon>
        <taxon>Agaricineae</taxon>
        <taxon>Strophariaceae</taxon>
        <taxon>Psilocybe</taxon>
    </lineage>
</organism>
<dbReference type="GO" id="GO:0045732">
    <property type="term" value="P:positive regulation of protein catabolic process"/>
    <property type="evidence" value="ECO:0007669"/>
    <property type="project" value="TreeGrafter"/>
</dbReference>
<feature type="repeat" description="ANK" evidence="7">
    <location>
        <begin position="224"/>
        <end position="256"/>
    </location>
</feature>
<name>A0A8H5BW13_9AGAR</name>
<dbReference type="SMART" id="SM00248">
    <property type="entry name" value="ANK"/>
    <property type="match status" value="2"/>
</dbReference>
<dbReference type="AlphaFoldDB" id="A0A8H5BW13"/>
<sequence length="470" mass="52417">MTQTKPKPQAKDKNVKQPPCPHPENGLRIWGDDFTVAPHSGLSVPNELKELLAKSGHLKCAGNGPGQRARNLYVKREQRIVVANSSSSERLLTEPTDSVAFHPMEDLTPFGFCSFVGLLDEVKKFVELNNPPPLDGTETAYKVGYISLAVWGSQRSAGIDGRVPQYLEVLRFFISGGAPVDQADIMGFTPIHHYLMSPAYGRRNISLLELLLESGANPNAQDKVGSVPILAAFEHNYAEAIELLIQHGANLDIKNADGLSPMSSYLHYGPIVTAAVEKGLRKRTGERMAREDKSCDNCHMDDKLLKGCAACHIARYCSVKCQTTHWKEHKPTCRIFTTSETVTVKPFYEKNCWYRSISDMARTAMGTPAFDIIRQPTEPKVHEPKHVVIKIQVENEPTPRADGRMLVFTKKATDLHCLVKRMENVRAYDRLYQVIKGKGVKGLKAYFSATIYSKDKLEIKISEVLAPQPF</sequence>
<evidence type="ECO:0000256" key="6">
    <source>
        <dbReference type="ARBA" id="ARBA00023043"/>
    </source>
</evidence>
<dbReference type="PROSITE" id="PS50865">
    <property type="entry name" value="ZF_MYND_2"/>
    <property type="match status" value="1"/>
</dbReference>
<dbReference type="SUPFAM" id="SSF48403">
    <property type="entry name" value="Ankyrin repeat"/>
    <property type="match status" value="1"/>
</dbReference>
<evidence type="ECO:0000256" key="9">
    <source>
        <dbReference type="SAM" id="MobiDB-lite"/>
    </source>
</evidence>
<dbReference type="PROSITE" id="PS50297">
    <property type="entry name" value="ANK_REP_REGION"/>
    <property type="match status" value="1"/>
</dbReference>
<evidence type="ECO:0000259" key="10">
    <source>
        <dbReference type="PROSITE" id="PS50865"/>
    </source>
</evidence>
<dbReference type="GO" id="GO:0008270">
    <property type="term" value="F:zinc ion binding"/>
    <property type="evidence" value="ECO:0007669"/>
    <property type="project" value="UniProtKB-KW"/>
</dbReference>
<feature type="repeat" description="ANK" evidence="7">
    <location>
        <begin position="186"/>
        <end position="223"/>
    </location>
</feature>
<dbReference type="InterPro" id="IPR036770">
    <property type="entry name" value="Ankyrin_rpt-contain_sf"/>
</dbReference>
<protein>
    <recommendedName>
        <fullName evidence="10">MYND-type domain-containing protein</fullName>
    </recommendedName>
</protein>
<dbReference type="InterPro" id="IPR051573">
    <property type="entry name" value="Ankyrin-SOCS_box_domain"/>
</dbReference>
<dbReference type="InterPro" id="IPR002110">
    <property type="entry name" value="Ankyrin_rpt"/>
</dbReference>
<comment type="similarity">
    <text evidence="1">Belongs to the ankyrin SOCS box (ASB) family.</text>
</comment>
<accession>A0A8H5BW13</accession>
<evidence type="ECO:0000256" key="1">
    <source>
        <dbReference type="ARBA" id="ARBA00005949"/>
    </source>
</evidence>
<gene>
    <name evidence="11" type="ORF">D9619_006072</name>
</gene>
<dbReference type="PANTHER" id="PTHR24136">
    <property type="entry name" value="SOWAH (DROSOPHILA) HOMOLOG"/>
    <property type="match status" value="1"/>
</dbReference>
<keyword evidence="5" id="KW-0862">Zinc</keyword>
<evidence type="ECO:0000256" key="5">
    <source>
        <dbReference type="ARBA" id="ARBA00022833"/>
    </source>
</evidence>
<dbReference type="Pfam" id="PF00023">
    <property type="entry name" value="Ank"/>
    <property type="match status" value="2"/>
</dbReference>
<keyword evidence="3" id="KW-0677">Repeat</keyword>
<feature type="domain" description="MYND-type" evidence="10">
    <location>
        <begin position="295"/>
        <end position="333"/>
    </location>
</feature>
<evidence type="ECO:0000256" key="3">
    <source>
        <dbReference type="ARBA" id="ARBA00022737"/>
    </source>
</evidence>
<keyword evidence="4 8" id="KW-0863">Zinc-finger</keyword>
<dbReference type="PANTHER" id="PTHR24136:SF15">
    <property type="entry name" value="ANK_REP_REGION DOMAIN-CONTAINING PROTEIN"/>
    <property type="match status" value="1"/>
</dbReference>
<dbReference type="OrthoDB" id="194358at2759"/>
<evidence type="ECO:0000313" key="12">
    <source>
        <dbReference type="Proteomes" id="UP000567179"/>
    </source>
</evidence>
<dbReference type="GO" id="GO:0016567">
    <property type="term" value="P:protein ubiquitination"/>
    <property type="evidence" value="ECO:0007669"/>
    <property type="project" value="TreeGrafter"/>
</dbReference>
<evidence type="ECO:0000313" key="11">
    <source>
        <dbReference type="EMBL" id="KAF5330279.1"/>
    </source>
</evidence>
<dbReference type="PROSITE" id="PS50088">
    <property type="entry name" value="ANK_REPEAT"/>
    <property type="match status" value="2"/>
</dbReference>
<dbReference type="InterPro" id="IPR002893">
    <property type="entry name" value="Znf_MYND"/>
</dbReference>
<proteinExistence type="inferred from homology"/>
<evidence type="ECO:0000256" key="4">
    <source>
        <dbReference type="ARBA" id="ARBA00022771"/>
    </source>
</evidence>
<dbReference type="PROSITE" id="PS01360">
    <property type="entry name" value="ZF_MYND_1"/>
    <property type="match status" value="1"/>
</dbReference>
<dbReference type="EMBL" id="JAACJJ010000001">
    <property type="protein sequence ID" value="KAF5330279.1"/>
    <property type="molecule type" value="Genomic_DNA"/>
</dbReference>
<keyword evidence="2" id="KW-0479">Metal-binding</keyword>
<dbReference type="Gene3D" id="6.10.140.2220">
    <property type="match status" value="1"/>
</dbReference>
<keyword evidence="12" id="KW-1185">Reference proteome</keyword>
<comment type="caution">
    <text evidence="11">The sequence shown here is derived from an EMBL/GenBank/DDBJ whole genome shotgun (WGS) entry which is preliminary data.</text>
</comment>
<reference evidence="11 12" key="1">
    <citation type="journal article" date="2020" name="ISME J.">
        <title>Uncovering the hidden diversity of litter-decomposition mechanisms in mushroom-forming fungi.</title>
        <authorList>
            <person name="Floudas D."/>
            <person name="Bentzer J."/>
            <person name="Ahren D."/>
            <person name="Johansson T."/>
            <person name="Persson P."/>
            <person name="Tunlid A."/>
        </authorList>
    </citation>
    <scope>NUCLEOTIDE SEQUENCE [LARGE SCALE GENOMIC DNA]</scope>
    <source>
        <strain evidence="11 12">CBS 101986</strain>
    </source>
</reference>